<dbReference type="Pfam" id="PF00725">
    <property type="entry name" value="3HCDH"/>
    <property type="match status" value="1"/>
</dbReference>
<reference evidence="10 11" key="1">
    <citation type="submission" date="2019-12" db="EMBL/GenBank/DDBJ databases">
        <authorList>
            <person name="Yuan C.-G."/>
        </authorList>
    </citation>
    <scope>NUCLEOTIDE SEQUENCE [LARGE SCALE GENOMIC DNA]</scope>
    <source>
        <strain evidence="10 11">KCTC 23863</strain>
    </source>
</reference>
<dbReference type="InterPro" id="IPR001753">
    <property type="entry name" value="Enoyl-CoA_hydra/iso"/>
</dbReference>
<dbReference type="Pfam" id="PF00378">
    <property type="entry name" value="ECH_1"/>
    <property type="match status" value="1"/>
</dbReference>
<dbReference type="SUPFAM" id="SSF48179">
    <property type="entry name" value="6-phosphogluconate dehydrogenase C-terminal domain-like"/>
    <property type="match status" value="2"/>
</dbReference>
<dbReference type="PANTHER" id="PTHR48075:SF7">
    <property type="entry name" value="3-HYDROXYACYL-COA DEHYDROGENASE-RELATED"/>
    <property type="match status" value="1"/>
</dbReference>
<dbReference type="Proteomes" id="UP000436483">
    <property type="component" value="Unassembled WGS sequence"/>
</dbReference>
<comment type="pathway">
    <text evidence="1">Lipid metabolism; fatty acid beta-oxidation.</text>
</comment>
<feature type="domain" description="3-hydroxyacyl-CoA dehydrogenase C-terminal" evidence="8">
    <location>
        <begin position="204"/>
        <end position="305"/>
    </location>
</feature>
<dbReference type="Gene3D" id="3.90.226.10">
    <property type="entry name" value="2-enoyl-CoA Hydratase, Chain A, domain 1"/>
    <property type="match status" value="1"/>
</dbReference>
<dbReference type="GO" id="GO:0070403">
    <property type="term" value="F:NAD+ binding"/>
    <property type="evidence" value="ECO:0007669"/>
    <property type="project" value="InterPro"/>
</dbReference>
<dbReference type="InterPro" id="IPR029045">
    <property type="entry name" value="ClpP/crotonase-like_dom_sf"/>
</dbReference>
<evidence type="ECO:0000259" key="8">
    <source>
        <dbReference type="Pfam" id="PF00725"/>
    </source>
</evidence>
<dbReference type="GO" id="GO:0006635">
    <property type="term" value="P:fatty acid beta-oxidation"/>
    <property type="evidence" value="ECO:0007669"/>
    <property type="project" value="UniProtKB-UniPathway"/>
</dbReference>
<keyword evidence="2" id="KW-0276">Fatty acid metabolism</keyword>
<sequence length="782" mass="83252">MNTTVCFPKGTRVETCGIKRAAVIGAGSMGAGIAAQFANAGVSVDLLDIPGNDASSRNAPAQAGLDRQMKANGFMHPGAVGLVRIGNVEDDLDRLAEADWIVEAVIEKLDVKRDLYRRLEQVRKPGSIVSSNTSTIQRVDLINGLSDTFAADFIITHFFNPPRPMRLVEIVSASENSPELVARARAACETILGKTVIDCRDTPGFIANRVGCYWTAMATLEGKRLGLTVEEADTVMAAFGVPRTGVFGLLDLIGIDLVPHVWGSLIASLPLSDDIHSFVLPSDPLVKNMIAAGRFGRKAKAGFYRIAADKSREALDMTLGEYRKEAPVKTSELPGKGRDFSALIDAESRPGQYAWSVLSRLVAYAAECGPEIADDIGAIDVAMELGYAWKNGPFKLADRYGAANIMMRMKQDGQEVPSLLQAAAENGGFYDARGLALRTDGTRVAASMNASRLSLPAIKLARPRVLGSEAASLWDAGNGVACFEVHTKMNSLGPPVFDVLEETLGKVVSDFRALVIGNDDSRAFSAGADLAFFIDCVRRKDWTSLDRSIVRGQALFLEMKYAPFPVVAAAAGLALGGGCEFMLHCSAIVAHAELNAGLPEPKVGLIPGWGGCTQLLLRLEAGGGKDATEAALSAFEIILADRPSSSALEARDMHLVRAGDDIAMNRDHLLSYAIQRAISMADAGYVPEGRARIQVAGLQGKQKLMSALQGRPDSGSLTEMDIAVAGMLAAVLTGGQGANPAKSMSEEEMMSLERGAVLALAKIPTTKERIEHILATGKPLRN</sequence>
<evidence type="ECO:0000256" key="6">
    <source>
        <dbReference type="ARBA" id="ARBA00023098"/>
    </source>
</evidence>
<comment type="caution">
    <text evidence="10">The sequence shown here is derived from an EMBL/GenBank/DDBJ whole genome shotgun (WGS) entry which is preliminary data.</text>
</comment>
<feature type="domain" description="3-hydroxyacyl-CoA dehydrogenase NAD binding" evidence="9">
    <location>
        <begin position="21"/>
        <end position="201"/>
    </location>
</feature>
<comment type="catalytic activity">
    <reaction evidence="7">
        <text>a (3S)-3-hydroxyacyl-CoA + NAD(+) = a 3-oxoacyl-CoA + NADH + H(+)</text>
        <dbReference type="Rhea" id="RHEA:22432"/>
        <dbReference type="ChEBI" id="CHEBI:15378"/>
        <dbReference type="ChEBI" id="CHEBI:57318"/>
        <dbReference type="ChEBI" id="CHEBI:57540"/>
        <dbReference type="ChEBI" id="CHEBI:57945"/>
        <dbReference type="ChEBI" id="CHEBI:90726"/>
        <dbReference type="EC" id="1.1.1.35"/>
    </reaction>
</comment>
<keyword evidence="11" id="KW-1185">Reference proteome</keyword>
<dbReference type="PANTHER" id="PTHR48075">
    <property type="entry name" value="3-HYDROXYACYL-COA DEHYDROGENASE FAMILY PROTEIN"/>
    <property type="match status" value="1"/>
</dbReference>
<dbReference type="RefSeq" id="WP_160888406.1">
    <property type="nucleotide sequence ID" value="NZ_WURB01000043.1"/>
</dbReference>
<reference evidence="10 11" key="2">
    <citation type="submission" date="2020-01" db="EMBL/GenBank/DDBJ databases">
        <title>Microvirga sp. nov., an arsenate reduction bacterium isolated from Tibet hotspring sediments.</title>
        <authorList>
            <person name="Xian W.-D."/>
            <person name="Li W.-J."/>
        </authorList>
    </citation>
    <scope>NUCLEOTIDE SEQUENCE [LARGE SCALE GENOMIC DNA]</scope>
    <source>
        <strain evidence="10 11">KCTC 23863</strain>
    </source>
</reference>
<dbReference type="SUPFAM" id="SSF51735">
    <property type="entry name" value="NAD(P)-binding Rossmann-fold domains"/>
    <property type="match status" value="1"/>
</dbReference>
<dbReference type="InterPro" id="IPR008927">
    <property type="entry name" value="6-PGluconate_DH-like_C_sf"/>
</dbReference>
<evidence type="ECO:0000256" key="7">
    <source>
        <dbReference type="ARBA" id="ARBA00049556"/>
    </source>
</evidence>
<keyword evidence="4" id="KW-0560">Oxidoreductase</keyword>
<evidence type="ECO:0000256" key="1">
    <source>
        <dbReference type="ARBA" id="ARBA00005005"/>
    </source>
</evidence>
<dbReference type="AlphaFoldDB" id="A0A7X3SS22"/>
<dbReference type="UniPathway" id="UPA00659"/>
<evidence type="ECO:0000256" key="4">
    <source>
        <dbReference type="ARBA" id="ARBA00023002"/>
    </source>
</evidence>
<proteinExistence type="predicted"/>
<evidence type="ECO:0000256" key="5">
    <source>
        <dbReference type="ARBA" id="ARBA00023027"/>
    </source>
</evidence>
<dbReference type="OrthoDB" id="5389341at2"/>
<gene>
    <name evidence="10" type="ORF">GR328_25225</name>
</gene>
<name>A0A7X3SS22_9HYPH</name>
<protein>
    <submittedName>
        <fullName evidence="10">3-hydroxyacyl-CoA dehydrogenase</fullName>
    </submittedName>
</protein>
<keyword evidence="3" id="KW-0442">Lipid degradation</keyword>
<evidence type="ECO:0000313" key="11">
    <source>
        <dbReference type="Proteomes" id="UP000436483"/>
    </source>
</evidence>
<evidence type="ECO:0000256" key="2">
    <source>
        <dbReference type="ARBA" id="ARBA00022832"/>
    </source>
</evidence>
<evidence type="ECO:0000313" key="10">
    <source>
        <dbReference type="EMBL" id="MXQ14689.1"/>
    </source>
</evidence>
<evidence type="ECO:0000256" key="3">
    <source>
        <dbReference type="ARBA" id="ARBA00022963"/>
    </source>
</evidence>
<dbReference type="GO" id="GO:0003857">
    <property type="term" value="F:(3S)-3-hydroxyacyl-CoA dehydrogenase (NAD+) activity"/>
    <property type="evidence" value="ECO:0007669"/>
    <property type="project" value="UniProtKB-EC"/>
</dbReference>
<dbReference type="InterPro" id="IPR006176">
    <property type="entry name" value="3-OHacyl-CoA_DH_NAD-bd"/>
</dbReference>
<dbReference type="EMBL" id="WURB01000043">
    <property type="protein sequence ID" value="MXQ14689.1"/>
    <property type="molecule type" value="Genomic_DNA"/>
</dbReference>
<dbReference type="InterPro" id="IPR036291">
    <property type="entry name" value="NAD(P)-bd_dom_sf"/>
</dbReference>
<accession>A0A7X3SS22</accession>
<dbReference type="Gene3D" id="3.40.50.720">
    <property type="entry name" value="NAD(P)-binding Rossmann-like Domain"/>
    <property type="match status" value="1"/>
</dbReference>
<organism evidence="10 11">
    <name type="scientific">Microvirga makkahensis</name>
    <dbReference type="NCBI Taxonomy" id="1128670"/>
    <lineage>
        <taxon>Bacteria</taxon>
        <taxon>Pseudomonadati</taxon>
        <taxon>Pseudomonadota</taxon>
        <taxon>Alphaproteobacteria</taxon>
        <taxon>Hyphomicrobiales</taxon>
        <taxon>Methylobacteriaceae</taxon>
        <taxon>Microvirga</taxon>
    </lineage>
</organism>
<dbReference type="InterPro" id="IPR006108">
    <property type="entry name" value="3HC_DH_C"/>
</dbReference>
<dbReference type="Gene3D" id="1.10.1040.50">
    <property type="match status" value="1"/>
</dbReference>
<dbReference type="SUPFAM" id="SSF52096">
    <property type="entry name" value="ClpP/crotonase"/>
    <property type="match status" value="1"/>
</dbReference>
<dbReference type="Pfam" id="PF02737">
    <property type="entry name" value="3HCDH_N"/>
    <property type="match status" value="1"/>
</dbReference>
<keyword evidence="5" id="KW-0520">NAD</keyword>
<evidence type="ECO:0000259" key="9">
    <source>
        <dbReference type="Pfam" id="PF02737"/>
    </source>
</evidence>
<keyword evidence="6" id="KW-0443">Lipid metabolism</keyword>